<gene>
    <name evidence="3" type="ORF">WICPIJ_005669</name>
</gene>
<dbReference type="CDD" id="cd22453">
    <property type="entry name" value="KH-I_MUG60_like"/>
    <property type="match status" value="1"/>
</dbReference>
<sequence>MNYKNEGLDLILSVIPLKYTYILKPKSSQFLYESNSGLWNDLMSENSQVPQDEHENYQIIDCLRSVKSHAIDLNASLEINITSNDFQEQHIQLTFFNSSTAQWNDISRAQSQILKGLNQFEVKQVDLEQFNKSKRLISSTTGSLDEELQSKLDQLAKFCNVEIIISDKILNFNYHPATSFTNAGSGRDLSLYILGSTDDTIFAEMRIRMLLDHEVGLFVESVELPLSLLPLLGGVEFGNFKSVAKEALVNIYLPTTLPELFKQDGKLGHDLNLIFLSGSEIQVLLAKKQISDMIRDILDELYFKEISVLQFKKDYIVANYKNELSSIMYKYGVFIQLPAFGADECAVRFQGNSSEIIELAIQDFIGLTNNVYLGNIWFHKEDFGDGNHGNSGSFKASDLRFSGDAELKAEIQQIVYLSQTSIHANKSTNSYEMIGTKEEILTCFENFQYSCDKFGTDKVSMSLKIELGLIHHEFISGKKNGKISKIMNNSPTTKIQFEKSNEYNMIIELRSGAFTDLFNSFNELQLEFPSEIKFHIPEAFHRQIIGTGGSIIQTIMRKYNVFVKFSNSYDLKSNFKNHVRFENVIIRCPFKNSSNIPLVQHELEQLLVTNEAKHYTNTFVRISVGQYNLLDFNKIQEIEKKSSTYIKFPKLFEPYLKFKEIEILGIDNNSITASKALLENFPESYEFQITWNAQFNSVFNDTNQDYLTKLKVPIKVLYNYELFTVDNANKASHSIIISYHKPNESHLGKVIKELTAFLRAYDFMIFDRVELSTTDSIINGSASSNVKPAGINLGSSGKVLFSNIQSGSYTNNFLSQQYYQQQQLRSQTFLNGSGGNSHEAVQSSRKTHIRGRPSTFNYGTF</sequence>
<dbReference type="EMBL" id="JAEUBG010003160">
    <property type="protein sequence ID" value="KAH3683346.1"/>
    <property type="molecule type" value="Genomic_DNA"/>
</dbReference>
<feature type="domain" description="K Homology" evidence="2">
    <location>
        <begin position="528"/>
        <end position="608"/>
    </location>
</feature>
<dbReference type="GO" id="GO:0003723">
    <property type="term" value="F:RNA binding"/>
    <property type="evidence" value="ECO:0007669"/>
    <property type="project" value="UniProtKB-UniRule"/>
</dbReference>
<protein>
    <recommendedName>
        <fullName evidence="2">K Homology domain-containing protein</fullName>
    </recommendedName>
</protein>
<dbReference type="InterPro" id="IPR004087">
    <property type="entry name" value="KH_dom"/>
</dbReference>
<dbReference type="SUPFAM" id="SSF54791">
    <property type="entry name" value="Eukaryotic type KH-domain (KH-domain type I)"/>
    <property type="match status" value="1"/>
</dbReference>
<keyword evidence="1" id="KW-0694">RNA-binding</keyword>
<proteinExistence type="predicted"/>
<accession>A0A9P8TM44</accession>
<evidence type="ECO:0000313" key="4">
    <source>
        <dbReference type="Proteomes" id="UP000774326"/>
    </source>
</evidence>
<organism evidence="3 4">
    <name type="scientific">Wickerhamomyces pijperi</name>
    <name type="common">Yeast</name>
    <name type="synonym">Pichia pijperi</name>
    <dbReference type="NCBI Taxonomy" id="599730"/>
    <lineage>
        <taxon>Eukaryota</taxon>
        <taxon>Fungi</taxon>
        <taxon>Dikarya</taxon>
        <taxon>Ascomycota</taxon>
        <taxon>Saccharomycotina</taxon>
        <taxon>Saccharomycetes</taxon>
        <taxon>Phaffomycetales</taxon>
        <taxon>Wickerhamomycetaceae</taxon>
        <taxon>Wickerhamomyces</taxon>
    </lineage>
</organism>
<comment type="caution">
    <text evidence="3">The sequence shown here is derived from an EMBL/GenBank/DDBJ whole genome shotgun (WGS) entry which is preliminary data.</text>
</comment>
<dbReference type="AlphaFoldDB" id="A0A9P8TM44"/>
<keyword evidence="4" id="KW-1185">Reference proteome</keyword>
<dbReference type="InterPro" id="IPR036612">
    <property type="entry name" value="KH_dom_type_1_sf"/>
</dbReference>
<dbReference type="InterPro" id="IPR056553">
    <property type="entry name" value="KH_Mug60-KHD4"/>
</dbReference>
<dbReference type="OrthoDB" id="271862at2759"/>
<dbReference type="Gene3D" id="3.30.1370.10">
    <property type="entry name" value="K Homology domain, type 1"/>
    <property type="match status" value="1"/>
</dbReference>
<dbReference type="SMART" id="SM00322">
    <property type="entry name" value="KH"/>
    <property type="match status" value="1"/>
</dbReference>
<dbReference type="PROSITE" id="PS50084">
    <property type="entry name" value="KH_TYPE_1"/>
    <property type="match status" value="1"/>
</dbReference>
<dbReference type="Proteomes" id="UP000774326">
    <property type="component" value="Unassembled WGS sequence"/>
</dbReference>
<evidence type="ECO:0000259" key="2">
    <source>
        <dbReference type="SMART" id="SM00322"/>
    </source>
</evidence>
<name>A0A9P8TM44_WICPI</name>
<dbReference type="Pfam" id="PF00013">
    <property type="entry name" value="KH_1"/>
    <property type="match status" value="1"/>
</dbReference>
<reference evidence="3" key="2">
    <citation type="submission" date="2021-01" db="EMBL/GenBank/DDBJ databases">
        <authorList>
            <person name="Schikora-Tamarit M.A."/>
        </authorList>
    </citation>
    <scope>NUCLEOTIDE SEQUENCE</scope>
    <source>
        <strain evidence="3">CBS2887</strain>
    </source>
</reference>
<evidence type="ECO:0000256" key="1">
    <source>
        <dbReference type="PROSITE-ProRule" id="PRU00117"/>
    </source>
</evidence>
<dbReference type="Pfam" id="PF24563">
    <property type="entry name" value="KH_Mug60-KHD4"/>
    <property type="match status" value="1"/>
</dbReference>
<dbReference type="InterPro" id="IPR004088">
    <property type="entry name" value="KH_dom_type_1"/>
</dbReference>
<evidence type="ECO:0000313" key="3">
    <source>
        <dbReference type="EMBL" id="KAH3683346.1"/>
    </source>
</evidence>
<reference evidence="3" key="1">
    <citation type="journal article" date="2021" name="Open Biol.">
        <title>Shared evolutionary footprints suggest mitochondrial oxidative damage underlies multiple complex I losses in fungi.</title>
        <authorList>
            <person name="Schikora-Tamarit M.A."/>
            <person name="Marcet-Houben M."/>
            <person name="Nosek J."/>
            <person name="Gabaldon T."/>
        </authorList>
    </citation>
    <scope>NUCLEOTIDE SEQUENCE</scope>
    <source>
        <strain evidence="3">CBS2887</strain>
    </source>
</reference>